<proteinExistence type="predicted"/>
<gene>
    <name evidence="1" type="ORF">A3B18_02970</name>
</gene>
<dbReference type="EMBL" id="MFIE01000023">
    <property type="protein sequence ID" value="OGF82278.1"/>
    <property type="molecule type" value="Genomic_DNA"/>
</dbReference>
<dbReference type="AlphaFoldDB" id="A0A1F5X2Z7"/>
<comment type="caution">
    <text evidence="1">The sequence shown here is derived from an EMBL/GenBank/DDBJ whole genome shotgun (WGS) entry which is preliminary data.</text>
</comment>
<protein>
    <submittedName>
        <fullName evidence="1">Uncharacterized protein</fullName>
    </submittedName>
</protein>
<name>A0A1F5X2Z7_9BACT</name>
<sequence length="108" mass="12456">MELFARVSYFQIGDNFLRGRVVPAASEPSPWVYSQDFALYILENYFETGIVEDDEADQVEVMIHEWHPPIRCYELDFDQPKSALTLRDVIASRDSLKEFFGAVGPIVH</sequence>
<reference evidence="1 2" key="1">
    <citation type="journal article" date="2016" name="Nat. Commun.">
        <title>Thousands of microbial genomes shed light on interconnected biogeochemical processes in an aquifer system.</title>
        <authorList>
            <person name="Anantharaman K."/>
            <person name="Brown C.T."/>
            <person name="Hug L.A."/>
            <person name="Sharon I."/>
            <person name="Castelle C.J."/>
            <person name="Probst A.J."/>
            <person name="Thomas B.C."/>
            <person name="Singh A."/>
            <person name="Wilkins M.J."/>
            <person name="Karaoz U."/>
            <person name="Brodie E.L."/>
            <person name="Williams K.H."/>
            <person name="Hubbard S.S."/>
            <person name="Banfield J.F."/>
        </authorList>
    </citation>
    <scope>NUCLEOTIDE SEQUENCE [LARGE SCALE GENOMIC DNA]</scope>
</reference>
<accession>A0A1F5X2Z7</accession>
<organism evidence="1 2">
    <name type="scientific">Candidatus Giovannonibacteria bacterium RIFCSPLOWO2_01_FULL_46_13</name>
    <dbReference type="NCBI Taxonomy" id="1798352"/>
    <lineage>
        <taxon>Bacteria</taxon>
        <taxon>Candidatus Giovannoniibacteriota</taxon>
    </lineage>
</organism>
<evidence type="ECO:0000313" key="1">
    <source>
        <dbReference type="EMBL" id="OGF82278.1"/>
    </source>
</evidence>
<dbReference type="Proteomes" id="UP000178684">
    <property type="component" value="Unassembled WGS sequence"/>
</dbReference>
<evidence type="ECO:0000313" key="2">
    <source>
        <dbReference type="Proteomes" id="UP000178684"/>
    </source>
</evidence>